<feature type="non-terminal residue" evidence="1">
    <location>
        <position position="323"/>
    </location>
</feature>
<sequence>PSPAVTVTLEVEPELEDAVGELAAEAVAVGILPLPVDDLEGDVLVGRPRVEAQDGKVLVVLAGLQEVLGRRALVDEVGVEDVELVALHDLGGRVVEVVVGLVVLVPLEARVDAVEEAGLARPVLVGPEIGLARERHLHAELGLVRAHALLGLAEEDVVGALRGITCGGGEVSLGLTCHLELLAQEQQPVRVLLGLQHVGVEGQLVGAQQAGAVLARIVIVQALLDQILLHQHGLPFRLALGLRVLLRLWLRGGPWLVGAQGCLSMQGVPQERPGGLCSKERAAHLSLGEAGSLLMMGFTLHTLLLLQLVELLPQHVLVPLPQP</sequence>
<dbReference type="OrthoDB" id="10484409at2759"/>
<dbReference type="Proteomes" id="UP000053258">
    <property type="component" value="Unassembled WGS sequence"/>
</dbReference>
<dbReference type="AlphaFoldDB" id="A0A093PWW7"/>
<accession>A0A093PWW7</accession>
<keyword evidence="2" id="KW-1185">Reference proteome</keyword>
<feature type="non-terminal residue" evidence="1">
    <location>
        <position position="1"/>
    </location>
</feature>
<proteinExistence type="predicted"/>
<evidence type="ECO:0000313" key="2">
    <source>
        <dbReference type="Proteomes" id="UP000053258"/>
    </source>
</evidence>
<gene>
    <name evidence="1" type="ORF">N305_04641</name>
</gene>
<name>A0A093PWW7_9PASS</name>
<dbReference type="EMBL" id="KL671106">
    <property type="protein sequence ID" value="KFW81253.1"/>
    <property type="molecule type" value="Genomic_DNA"/>
</dbReference>
<protein>
    <submittedName>
        <fullName evidence="1">Uncharacterized protein</fullName>
    </submittedName>
</protein>
<organism evidence="1 2">
    <name type="scientific">Manacus vitellinus</name>
    <name type="common">golden-collared manakin</name>
    <dbReference type="NCBI Taxonomy" id="328815"/>
    <lineage>
        <taxon>Eukaryota</taxon>
        <taxon>Metazoa</taxon>
        <taxon>Chordata</taxon>
        <taxon>Craniata</taxon>
        <taxon>Vertebrata</taxon>
        <taxon>Euteleostomi</taxon>
        <taxon>Archelosauria</taxon>
        <taxon>Archosauria</taxon>
        <taxon>Dinosauria</taxon>
        <taxon>Saurischia</taxon>
        <taxon>Theropoda</taxon>
        <taxon>Coelurosauria</taxon>
        <taxon>Aves</taxon>
        <taxon>Neognathae</taxon>
        <taxon>Neoaves</taxon>
        <taxon>Telluraves</taxon>
        <taxon>Australaves</taxon>
        <taxon>Passeriformes</taxon>
        <taxon>Pipridae</taxon>
        <taxon>Manacus</taxon>
    </lineage>
</organism>
<evidence type="ECO:0000313" key="1">
    <source>
        <dbReference type="EMBL" id="KFW81253.1"/>
    </source>
</evidence>
<reference evidence="1 2" key="1">
    <citation type="submission" date="2014-06" db="EMBL/GenBank/DDBJ databases">
        <title>Genome evolution of avian class.</title>
        <authorList>
            <person name="Zhang G."/>
            <person name="Li C."/>
        </authorList>
    </citation>
    <scope>NUCLEOTIDE SEQUENCE [LARGE SCALE GENOMIC DNA]</scope>
    <source>
        <strain evidence="1">BGI_N305</strain>
    </source>
</reference>